<proteinExistence type="predicted"/>
<keyword evidence="1" id="KW-0175">Coiled coil</keyword>
<dbReference type="OrthoDB" id="9958408at2"/>
<dbReference type="HOGENOM" id="CLU_2880861_0_0_5"/>
<feature type="coiled-coil region" evidence="1">
    <location>
        <begin position="26"/>
        <end position="60"/>
    </location>
</feature>
<gene>
    <name evidence="2" type="ORF">MicloDRAFT_00069470</name>
</gene>
<reference evidence="2 3" key="1">
    <citation type="submission" date="2012-02" db="EMBL/GenBank/DDBJ databases">
        <title>Improved High-Quality Draft sequence of Microvirga sp. WSM3557.</title>
        <authorList>
            <consortium name="US DOE Joint Genome Institute"/>
            <person name="Lucas S."/>
            <person name="Han J."/>
            <person name="Lapidus A."/>
            <person name="Cheng J.-F."/>
            <person name="Goodwin L."/>
            <person name="Pitluck S."/>
            <person name="Peters L."/>
            <person name="Zhang X."/>
            <person name="Detter J.C."/>
            <person name="Han C."/>
            <person name="Tapia R."/>
            <person name="Land M."/>
            <person name="Hauser L."/>
            <person name="Kyrpides N."/>
            <person name="Ivanova N."/>
            <person name="Pagani I."/>
            <person name="Brau L."/>
            <person name="Yates R."/>
            <person name="O'Hara G."/>
            <person name="Rui T."/>
            <person name="Howieson J."/>
            <person name="Reeve W."/>
            <person name="Woyke T."/>
        </authorList>
    </citation>
    <scope>NUCLEOTIDE SEQUENCE [LARGE SCALE GENOMIC DNA]</scope>
    <source>
        <strain evidence="2 3">WSM3557</strain>
    </source>
</reference>
<dbReference type="EMBL" id="JH660648">
    <property type="protein sequence ID" value="EIM24428.1"/>
    <property type="molecule type" value="Genomic_DNA"/>
</dbReference>
<dbReference type="AlphaFoldDB" id="I4YKD6"/>
<sequence length="63" mass="7591">MPKHPHHDQAAEYRRQALEIRTMVQKLSVNEAREQLLKTVERLERLAEEEERKVQANNSRLER</sequence>
<accession>I4YKD6</accession>
<dbReference type="PATRIC" id="fig|864069.3.peg.7427"/>
<evidence type="ECO:0000313" key="2">
    <source>
        <dbReference type="EMBL" id="EIM24428.1"/>
    </source>
</evidence>
<dbReference type="RefSeq" id="WP_009764890.1">
    <property type="nucleotide sequence ID" value="NZ_CP141050.1"/>
</dbReference>
<dbReference type="Proteomes" id="UP000003947">
    <property type="component" value="Unassembled WGS sequence"/>
</dbReference>
<keyword evidence="3" id="KW-1185">Reference proteome</keyword>
<protein>
    <submittedName>
        <fullName evidence="2">Uncharacterized protein</fullName>
    </submittedName>
</protein>
<organism evidence="2 3">
    <name type="scientific">Microvirga lotononidis</name>
    <dbReference type="NCBI Taxonomy" id="864069"/>
    <lineage>
        <taxon>Bacteria</taxon>
        <taxon>Pseudomonadati</taxon>
        <taxon>Pseudomonadota</taxon>
        <taxon>Alphaproteobacteria</taxon>
        <taxon>Hyphomicrobiales</taxon>
        <taxon>Methylobacteriaceae</taxon>
        <taxon>Microvirga</taxon>
    </lineage>
</organism>
<evidence type="ECO:0000256" key="1">
    <source>
        <dbReference type="SAM" id="Coils"/>
    </source>
</evidence>
<evidence type="ECO:0000313" key="3">
    <source>
        <dbReference type="Proteomes" id="UP000003947"/>
    </source>
</evidence>
<name>I4YKD6_9HYPH</name>